<sequence length="122" mass="13914">MLINIYYNLISTSQFTSKSVSDGVNCSDPKYGEKEMWDDIKIDYNDTEGMKNLCIKRFCNTGNGTFLNITLLEKTSSNTEFFVTFNITARDESTKEIKNRSAILIGITGKNEVYCKLTCKFK</sequence>
<dbReference type="WBParaSite" id="SVE_0813100.1">
    <property type="protein sequence ID" value="SVE_0813100.1"/>
    <property type="gene ID" value="SVE_0813100"/>
</dbReference>
<evidence type="ECO:0000313" key="1">
    <source>
        <dbReference type="Proteomes" id="UP000035680"/>
    </source>
</evidence>
<evidence type="ECO:0000313" key="2">
    <source>
        <dbReference type="WBParaSite" id="SVE_0813100.1"/>
    </source>
</evidence>
<proteinExistence type="predicted"/>
<name>A0A0K0FGX4_STRVS</name>
<organism evidence="1 2">
    <name type="scientific">Strongyloides venezuelensis</name>
    <name type="common">Threadworm</name>
    <dbReference type="NCBI Taxonomy" id="75913"/>
    <lineage>
        <taxon>Eukaryota</taxon>
        <taxon>Metazoa</taxon>
        <taxon>Ecdysozoa</taxon>
        <taxon>Nematoda</taxon>
        <taxon>Chromadorea</taxon>
        <taxon>Rhabditida</taxon>
        <taxon>Tylenchina</taxon>
        <taxon>Panagrolaimomorpha</taxon>
        <taxon>Strongyloidoidea</taxon>
        <taxon>Strongyloididae</taxon>
        <taxon>Strongyloides</taxon>
    </lineage>
</organism>
<dbReference type="AlphaFoldDB" id="A0A0K0FGX4"/>
<accession>A0A0K0FGX4</accession>
<reference evidence="2" key="2">
    <citation type="submission" date="2015-08" db="UniProtKB">
        <authorList>
            <consortium name="WormBaseParasite"/>
        </authorList>
    </citation>
    <scope>IDENTIFICATION</scope>
</reference>
<protein>
    <submittedName>
        <fullName evidence="2">Uncharacterized protein</fullName>
    </submittedName>
</protein>
<dbReference type="Proteomes" id="UP000035680">
    <property type="component" value="Unassembled WGS sequence"/>
</dbReference>
<keyword evidence="1" id="KW-1185">Reference proteome</keyword>
<reference evidence="1" key="1">
    <citation type="submission" date="2014-07" db="EMBL/GenBank/DDBJ databases">
        <authorList>
            <person name="Martin A.A"/>
            <person name="De Silva N."/>
        </authorList>
    </citation>
    <scope>NUCLEOTIDE SEQUENCE</scope>
</reference>